<comment type="caution">
    <text evidence="1">The sequence shown here is derived from an EMBL/GenBank/DDBJ whole genome shotgun (WGS) entry which is preliminary data.</text>
</comment>
<feature type="non-terminal residue" evidence="1">
    <location>
        <position position="146"/>
    </location>
</feature>
<proteinExistence type="predicted"/>
<gene>
    <name evidence="1" type="ORF">ACGTRS_33655</name>
</gene>
<feature type="non-terminal residue" evidence="1">
    <location>
        <position position="1"/>
    </location>
</feature>
<evidence type="ECO:0000313" key="1">
    <source>
        <dbReference type="EMBL" id="MFH5256183.1"/>
    </source>
</evidence>
<evidence type="ECO:0008006" key="3">
    <source>
        <dbReference type="Google" id="ProtNLM"/>
    </source>
</evidence>
<organism evidence="1 2">
    <name type="scientific">Burkholderia semiarida</name>
    <dbReference type="NCBI Taxonomy" id="2843303"/>
    <lineage>
        <taxon>Bacteria</taxon>
        <taxon>Pseudomonadati</taxon>
        <taxon>Pseudomonadota</taxon>
        <taxon>Betaproteobacteria</taxon>
        <taxon>Burkholderiales</taxon>
        <taxon>Burkholderiaceae</taxon>
        <taxon>Burkholderia</taxon>
        <taxon>Burkholderia cepacia complex</taxon>
    </lineage>
</organism>
<dbReference type="Proteomes" id="UP001609186">
    <property type="component" value="Unassembled WGS sequence"/>
</dbReference>
<dbReference type="RefSeq" id="WP_395132145.1">
    <property type="nucleotide sequence ID" value="NZ_JBIMPM010000172.1"/>
</dbReference>
<evidence type="ECO:0000313" key="2">
    <source>
        <dbReference type="Proteomes" id="UP001609186"/>
    </source>
</evidence>
<accession>A0ABW7LEE7</accession>
<sequence>ELAPQTLDIPAGEAREVAWNVTAPAQLGQTRAEALIWEIEARDTAGGDKPASDRLKVSQRIIPAVPLTVQQGTLMQVDGSINLPVQLPADALSGRGGLRMSLAPKLADGLPGVRDWWARYPYRCLEQVTSKAVGMSDATLWQSMMG</sequence>
<protein>
    <recommendedName>
        <fullName evidence="3">Alpha-2-macroglobulin</fullName>
    </recommendedName>
</protein>
<reference evidence="1 2" key="1">
    <citation type="submission" date="2024-10" db="EMBL/GenBank/DDBJ databases">
        <title>Burkholderia semiarida in Mexico.</title>
        <authorList>
            <person name="Estrada P."/>
        </authorList>
    </citation>
    <scope>NUCLEOTIDE SEQUENCE [LARGE SCALE GENOMIC DNA]</scope>
    <source>
        <strain evidence="1 2">CLM7-1</strain>
    </source>
</reference>
<keyword evidence="2" id="KW-1185">Reference proteome</keyword>
<name>A0ABW7LEE7_9BURK</name>
<dbReference type="EMBL" id="JBIMPM010000172">
    <property type="protein sequence ID" value="MFH5256183.1"/>
    <property type="molecule type" value="Genomic_DNA"/>
</dbReference>